<protein>
    <submittedName>
        <fullName evidence="1">Uncharacterized protein</fullName>
    </submittedName>
</protein>
<dbReference type="AlphaFoldDB" id="A0A9D1MYM1"/>
<dbReference type="Proteomes" id="UP000886748">
    <property type="component" value="Unassembled WGS sequence"/>
</dbReference>
<sequence>MIRAVNFSTTFSKLNPHSAKQPGFKRDFFEDDFTYDSFYTKGNNTIEKVLADYYAQQLNNLRSCINYRQDEANSIYQEAVKTIEEKLSKDKYPISRLNALSEKMDKASTQAQKEALFFEAETLYQEYFLDKAEDKHSQKLLMETKEYTEYQAEKIHKKINSIDTTADKMAYVMPAHIQKAAEQLSIPTSQYRQQLRDISLTAIRANNQDERVREFFEKAKNLYIKKTNAVYNAAYGIMKKMHAQYRQADYSPVQRKNTFLYLDGFSDPISLN</sequence>
<proteinExistence type="predicted"/>
<reference evidence="1" key="1">
    <citation type="submission" date="2020-10" db="EMBL/GenBank/DDBJ databases">
        <authorList>
            <person name="Gilroy R."/>
        </authorList>
    </citation>
    <scope>NUCLEOTIDE SEQUENCE</scope>
    <source>
        <strain evidence="1">CHK154-7741</strain>
    </source>
</reference>
<name>A0A9D1MYM1_9CLOT</name>
<gene>
    <name evidence="1" type="ORF">IAD26_01775</name>
</gene>
<reference evidence="1" key="2">
    <citation type="journal article" date="2021" name="PeerJ">
        <title>Extensive microbial diversity within the chicken gut microbiome revealed by metagenomics and culture.</title>
        <authorList>
            <person name="Gilroy R."/>
            <person name="Ravi A."/>
            <person name="Getino M."/>
            <person name="Pursley I."/>
            <person name="Horton D.L."/>
            <person name="Alikhan N.F."/>
            <person name="Baker D."/>
            <person name="Gharbi K."/>
            <person name="Hall N."/>
            <person name="Watson M."/>
            <person name="Adriaenssens E.M."/>
            <person name="Foster-Nyarko E."/>
            <person name="Jarju S."/>
            <person name="Secka A."/>
            <person name="Antonio M."/>
            <person name="Oren A."/>
            <person name="Chaudhuri R.R."/>
            <person name="La Ragione R."/>
            <person name="Hildebrand F."/>
            <person name="Pallen M.J."/>
        </authorList>
    </citation>
    <scope>NUCLEOTIDE SEQUENCE</scope>
    <source>
        <strain evidence="1">CHK154-7741</strain>
    </source>
</reference>
<evidence type="ECO:0000313" key="1">
    <source>
        <dbReference type="EMBL" id="HIU91844.1"/>
    </source>
</evidence>
<dbReference type="EMBL" id="DVOD01000013">
    <property type="protein sequence ID" value="HIU91844.1"/>
    <property type="molecule type" value="Genomic_DNA"/>
</dbReference>
<organism evidence="1 2">
    <name type="scientific">Candidatus Limenecus avicola</name>
    <dbReference type="NCBI Taxonomy" id="2840847"/>
    <lineage>
        <taxon>Bacteria</taxon>
        <taxon>Bacillati</taxon>
        <taxon>Bacillota</taxon>
        <taxon>Clostridia</taxon>
        <taxon>Eubacteriales</taxon>
        <taxon>Clostridiaceae</taxon>
        <taxon>Clostridiaceae incertae sedis</taxon>
        <taxon>Candidatus Limenecus</taxon>
    </lineage>
</organism>
<evidence type="ECO:0000313" key="2">
    <source>
        <dbReference type="Proteomes" id="UP000886748"/>
    </source>
</evidence>
<accession>A0A9D1MYM1</accession>
<comment type="caution">
    <text evidence="1">The sequence shown here is derived from an EMBL/GenBank/DDBJ whole genome shotgun (WGS) entry which is preliminary data.</text>
</comment>